<dbReference type="GO" id="GO:0046872">
    <property type="term" value="F:metal ion binding"/>
    <property type="evidence" value="ECO:0007669"/>
    <property type="project" value="UniProtKB-KW"/>
</dbReference>
<organism evidence="7 8">
    <name type="scientific">Leptomonas seymouri</name>
    <dbReference type="NCBI Taxonomy" id="5684"/>
    <lineage>
        <taxon>Eukaryota</taxon>
        <taxon>Discoba</taxon>
        <taxon>Euglenozoa</taxon>
        <taxon>Kinetoplastea</taxon>
        <taxon>Metakinetoplastina</taxon>
        <taxon>Trypanosomatida</taxon>
        <taxon>Trypanosomatidae</taxon>
        <taxon>Leishmaniinae</taxon>
        <taxon>Leptomonas</taxon>
    </lineage>
</organism>
<dbReference type="InterPro" id="IPR004480">
    <property type="entry name" value="Monothiol_GRX-rel"/>
</dbReference>
<dbReference type="EMBL" id="LJSK01000286">
    <property type="protein sequence ID" value="KPI84134.1"/>
    <property type="molecule type" value="Genomic_DNA"/>
</dbReference>
<evidence type="ECO:0000259" key="6">
    <source>
        <dbReference type="Pfam" id="PF00462"/>
    </source>
</evidence>
<evidence type="ECO:0000256" key="3">
    <source>
        <dbReference type="ARBA" id="ARBA00023004"/>
    </source>
</evidence>
<protein>
    <submittedName>
        <fullName evidence="7">Glutaredoxin-like protein</fullName>
    </submittedName>
</protein>
<dbReference type="PANTHER" id="PTHR10293">
    <property type="entry name" value="GLUTAREDOXIN FAMILY MEMBER"/>
    <property type="match status" value="1"/>
</dbReference>
<gene>
    <name evidence="7" type="ORF">ABL78_6808</name>
</gene>
<dbReference type="Gene3D" id="3.40.30.10">
    <property type="entry name" value="Glutaredoxin"/>
    <property type="match status" value="1"/>
</dbReference>
<keyword evidence="8" id="KW-1185">Reference proteome</keyword>
<evidence type="ECO:0000313" key="8">
    <source>
        <dbReference type="Proteomes" id="UP000038009"/>
    </source>
</evidence>
<sequence length="163" mass="18493">MRCSVVRRASRSALRFPRCPGNALNVSSPFQSCVRPALYFAVAPLHTSRVCYAPSDVPAALAKDIKDIIHHDRLVVFLTGTPEQPRCRFTVQLVDLLNQLGIKYSFFNILDDDEVCEGLKRYSDWPTYPQVYVDGELLGGYDVCRHMMLDGSLIHTFKEKELL</sequence>
<dbReference type="PANTHER" id="PTHR10293:SF16">
    <property type="entry name" value="GLUTAREDOXIN-RELATED PROTEIN 5, MITOCHONDRIAL"/>
    <property type="match status" value="1"/>
</dbReference>
<reference evidence="7 8" key="1">
    <citation type="journal article" date="2015" name="PLoS Pathog.">
        <title>Leptomonas seymouri: Adaptations to the Dixenous Life Cycle Analyzed by Genome Sequencing, Transcriptome Profiling and Co-infection with Leishmania donovani.</title>
        <authorList>
            <person name="Kraeva N."/>
            <person name="Butenko A."/>
            <person name="Hlavacova J."/>
            <person name="Kostygov A."/>
            <person name="Myskova J."/>
            <person name="Grybchuk D."/>
            <person name="Lestinova T."/>
            <person name="Votypka J."/>
            <person name="Volf P."/>
            <person name="Opperdoes F."/>
            <person name="Flegontov P."/>
            <person name="Lukes J."/>
            <person name="Yurchenko V."/>
        </authorList>
    </citation>
    <scope>NUCLEOTIDE SEQUENCE [LARGE SCALE GENOMIC DNA]</scope>
    <source>
        <strain evidence="7 8">ATCC 30220</strain>
    </source>
</reference>
<dbReference type="AlphaFoldDB" id="A0A0N1I0B8"/>
<dbReference type="OMA" id="HTSRVCY"/>
<dbReference type="GO" id="GO:0005759">
    <property type="term" value="C:mitochondrial matrix"/>
    <property type="evidence" value="ECO:0007669"/>
    <property type="project" value="TreeGrafter"/>
</dbReference>
<dbReference type="SUPFAM" id="SSF52833">
    <property type="entry name" value="Thioredoxin-like"/>
    <property type="match status" value="1"/>
</dbReference>
<dbReference type="Proteomes" id="UP000038009">
    <property type="component" value="Unassembled WGS sequence"/>
</dbReference>
<dbReference type="CDD" id="cd03028">
    <property type="entry name" value="GRX_PICOT_like"/>
    <property type="match status" value="1"/>
</dbReference>
<dbReference type="VEuPathDB" id="TriTrypDB:Lsey_0286_0060"/>
<evidence type="ECO:0000256" key="4">
    <source>
        <dbReference type="ARBA" id="ARBA00023014"/>
    </source>
</evidence>
<dbReference type="FunFam" id="3.40.30.10:FF:000357">
    <property type="entry name" value="Thioredoxin-like protein"/>
    <property type="match status" value="1"/>
</dbReference>
<keyword evidence="1" id="KW-0001">2Fe-2S</keyword>
<accession>A0A0N1I0B8</accession>
<dbReference type="Pfam" id="PF00462">
    <property type="entry name" value="Glutaredoxin"/>
    <property type="match status" value="1"/>
</dbReference>
<dbReference type="PROSITE" id="PS51354">
    <property type="entry name" value="GLUTAREDOXIN_2"/>
    <property type="match status" value="1"/>
</dbReference>
<feature type="domain" description="Glutaredoxin" evidence="6">
    <location>
        <begin position="76"/>
        <end position="137"/>
    </location>
</feature>
<dbReference type="InterPro" id="IPR002109">
    <property type="entry name" value="Glutaredoxin"/>
</dbReference>
<comment type="caution">
    <text evidence="7">The sequence shown here is derived from an EMBL/GenBank/DDBJ whole genome shotgun (WGS) entry which is preliminary data.</text>
</comment>
<evidence type="ECO:0000313" key="7">
    <source>
        <dbReference type="EMBL" id="KPI84134.1"/>
    </source>
</evidence>
<proteinExistence type="predicted"/>
<dbReference type="OrthoDB" id="415696at2759"/>
<keyword evidence="3" id="KW-0408">Iron</keyword>
<dbReference type="InterPro" id="IPR033658">
    <property type="entry name" value="GRX_PICOT-like"/>
</dbReference>
<dbReference type="InterPro" id="IPR036249">
    <property type="entry name" value="Thioredoxin-like_sf"/>
</dbReference>
<dbReference type="GO" id="GO:0051537">
    <property type="term" value="F:2 iron, 2 sulfur cluster binding"/>
    <property type="evidence" value="ECO:0007669"/>
    <property type="project" value="UniProtKB-KW"/>
</dbReference>
<evidence type="ECO:0000256" key="2">
    <source>
        <dbReference type="ARBA" id="ARBA00022723"/>
    </source>
</evidence>
<keyword evidence="4" id="KW-0411">Iron-sulfur</keyword>
<keyword evidence="2" id="KW-0479">Metal-binding</keyword>
<evidence type="ECO:0000256" key="1">
    <source>
        <dbReference type="ARBA" id="ARBA00022714"/>
    </source>
</evidence>
<name>A0A0N1I0B8_LEPSE</name>
<evidence type="ECO:0000256" key="5">
    <source>
        <dbReference type="ARBA" id="ARBA00023284"/>
    </source>
</evidence>
<keyword evidence="5" id="KW-0676">Redox-active center</keyword>